<reference evidence="5 6" key="1">
    <citation type="submission" date="2020-06" db="EMBL/GenBank/DDBJ databases">
        <title>Genome mining for natural products.</title>
        <authorList>
            <person name="Zhang B."/>
            <person name="Shi J."/>
            <person name="Ge H."/>
        </authorList>
    </citation>
    <scope>NUCLEOTIDE SEQUENCE [LARGE SCALE GENOMIC DNA]</scope>
    <source>
        <strain evidence="5 6">NA02069</strain>
    </source>
</reference>
<sequence length="469" mass="53341">MVRKTLRWLLTLALLTGALGTATAKAATAAEPDIEARLLSIPGMSLIEEKPYPGYRFFVLSYTQPVDHRNPSAGTFQQRLTVLHRDVSRPTVFYTSGYEVSTRPSRREPTQIVDGNQISMEYRYFTPSRPEPADWTKLDIWQAASDQHRIFKALEPVYDRKWLSTGVSKGGMTATYYERFYPRDMDGVVAYVAPNDVVDNEDSAYDRFFARVGTKECRDRVNAVQREALVRREPMKERFAARAAEHGYTFRTIGSLDKAYEAVVLDYVWGFWQYSLLKDCETVPADAAHATDQAIWDAVDASGGFDFYTDQGLEPYTPYYYQAATQLGAPMIGFPHIERKLIRYGYLPPRDFVPREIPTKFQPRAMRDVDNWVRHNARQMLFVYGQNDPWGAERFRVGKGARDSYVFAAPGANHGALVAGLVERERTLATARILDWAGVASTAAEPKPLARFDARLDVREPERELALRP</sequence>
<keyword evidence="5" id="KW-0031">Aminopeptidase</keyword>
<organism evidence="5 6">
    <name type="scientific">Streptomyces chartreusis</name>
    <dbReference type="NCBI Taxonomy" id="1969"/>
    <lineage>
        <taxon>Bacteria</taxon>
        <taxon>Bacillati</taxon>
        <taxon>Actinomycetota</taxon>
        <taxon>Actinomycetes</taxon>
        <taxon>Kitasatosporales</taxon>
        <taxon>Streptomycetaceae</taxon>
        <taxon>Streptomyces</taxon>
    </lineage>
</organism>
<keyword evidence="1" id="KW-0645">Protease</keyword>
<dbReference type="Proteomes" id="UP000509418">
    <property type="component" value="Chromosome"/>
</dbReference>
<keyword evidence="2 4" id="KW-0732">Signal</keyword>
<dbReference type="SUPFAM" id="SSF53474">
    <property type="entry name" value="alpha/beta-Hydrolases"/>
    <property type="match status" value="1"/>
</dbReference>
<gene>
    <name evidence="5" type="ORF">HUT05_30900</name>
</gene>
<evidence type="ECO:0000313" key="5">
    <source>
        <dbReference type="EMBL" id="QKZ21359.1"/>
    </source>
</evidence>
<evidence type="ECO:0000256" key="2">
    <source>
        <dbReference type="ARBA" id="ARBA00022729"/>
    </source>
</evidence>
<accession>A0A7H8TCW2</accession>
<name>A0A7H8TCW2_STRCX</name>
<dbReference type="InterPro" id="IPR029058">
    <property type="entry name" value="AB_hydrolase_fold"/>
</dbReference>
<evidence type="ECO:0000313" key="6">
    <source>
        <dbReference type="Proteomes" id="UP000509418"/>
    </source>
</evidence>
<dbReference type="EMBL" id="CP056041">
    <property type="protein sequence ID" value="QKZ21359.1"/>
    <property type="molecule type" value="Genomic_DNA"/>
</dbReference>
<dbReference type="PANTHER" id="PTHR11010">
    <property type="entry name" value="PROTEASE S28 PRO-X CARBOXYPEPTIDASE-RELATED"/>
    <property type="match status" value="1"/>
</dbReference>
<feature type="chain" id="PRO_5028998195" evidence="4">
    <location>
        <begin position="27"/>
        <end position="469"/>
    </location>
</feature>
<dbReference type="InterPro" id="IPR008761">
    <property type="entry name" value="Peptidase_S37"/>
</dbReference>
<dbReference type="Gene3D" id="3.40.50.1820">
    <property type="entry name" value="alpha/beta hydrolase"/>
    <property type="match status" value="1"/>
</dbReference>
<dbReference type="GO" id="GO:0008239">
    <property type="term" value="F:dipeptidyl-peptidase activity"/>
    <property type="evidence" value="ECO:0007669"/>
    <property type="project" value="TreeGrafter"/>
</dbReference>
<protein>
    <submittedName>
        <fullName evidence="5">Aminopeptidase</fullName>
    </submittedName>
</protein>
<evidence type="ECO:0000256" key="1">
    <source>
        <dbReference type="ARBA" id="ARBA00022670"/>
    </source>
</evidence>
<proteinExistence type="predicted"/>
<feature type="signal peptide" evidence="4">
    <location>
        <begin position="1"/>
        <end position="26"/>
    </location>
</feature>
<dbReference type="Pfam" id="PF05576">
    <property type="entry name" value="Peptidase_S37"/>
    <property type="match status" value="1"/>
</dbReference>
<dbReference type="AlphaFoldDB" id="A0A7H8TCW2"/>
<dbReference type="GO" id="GO:0004177">
    <property type="term" value="F:aminopeptidase activity"/>
    <property type="evidence" value="ECO:0007669"/>
    <property type="project" value="UniProtKB-KW"/>
</dbReference>
<dbReference type="PANTHER" id="PTHR11010:SF38">
    <property type="entry name" value="LYSOSOMAL PRO-X CARBOXYPEPTIDASE"/>
    <property type="match status" value="1"/>
</dbReference>
<evidence type="ECO:0000256" key="3">
    <source>
        <dbReference type="ARBA" id="ARBA00022801"/>
    </source>
</evidence>
<evidence type="ECO:0000256" key="4">
    <source>
        <dbReference type="SAM" id="SignalP"/>
    </source>
</evidence>
<keyword evidence="3" id="KW-0378">Hydrolase</keyword>
<dbReference type="GO" id="GO:0006508">
    <property type="term" value="P:proteolysis"/>
    <property type="evidence" value="ECO:0007669"/>
    <property type="project" value="UniProtKB-KW"/>
</dbReference>
<keyword evidence="6" id="KW-1185">Reference proteome</keyword>
<dbReference type="RefSeq" id="WP_176577016.1">
    <property type="nucleotide sequence ID" value="NZ_CBDRGH010000006.1"/>
</dbReference>